<dbReference type="Pfam" id="PF07963">
    <property type="entry name" value="N_methyl"/>
    <property type="match status" value="1"/>
</dbReference>
<gene>
    <name evidence="2" type="ORF">A142_03475</name>
</gene>
<dbReference type="RefSeq" id="WP_019826957.1">
    <property type="nucleotide sequence ID" value="NZ_AJZD02000032.1"/>
</dbReference>
<proteinExistence type="predicted"/>
<keyword evidence="1" id="KW-0472">Membrane</keyword>
<keyword evidence="1" id="KW-0812">Transmembrane</keyword>
<comment type="caution">
    <text evidence="2">The sequence shown here is derived from an EMBL/GenBank/DDBJ whole genome shotgun (WGS) entry which is preliminary data.</text>
</comment>
<dbReference type="AlphaFoldDB" id="A0A1E5FWE3"/>
<evidence type="ECO:0000256" key="1">
    <source>
        <dbReference type="SAM" id="Phobius"/>
    </source>
</evidence>
<dbReference type="PROSITE" id="PS00409">
    <property type="entry name" value="PROKAR_NTER_METHYL"/>
    <property type="match status" value="1"/>
</dbReference>
<dbReference type="InterPro" id="IPR012902">
    <property type="entry name" value="N_methyl_site"/>
</dbReference>
<dbReference type="OrthoDB" id="9788802at2"/>
<reference evidence="2 3" key="1">
    <citation type="journal article" date="2012" name="Science">
        <title>Ecological populations of bacteria act as socially cohesive units of antibiotic production and resistance.</title>
        <authorList>
            <person name="Cordero O.X."/>
            <person name="Wildschutte H."/>
            <person name="Kirkup B."/>
            <person name="Proehl S."/>
            <person name="Ngo L."/>
            <person name="Hussain F."/>
            <person name="Le Roux F."/>
            <person name="Mincer T."/>
            <person name="Polz M.F."/>
        </authorList>
    </citation>
    <scope>NUCLEOTIDE SEQUENCE [LARGE SCALE GENOMIC DNA]</scope>
    <source>
        <strain evidence="2 3">12E03</strain>
    </source>
</reference>
<keyword evidence="1" id="KW-1133">Transmembrane helix</keyword>
<dbReference type="NCBIfam" id="TIGR02532">
    <property type="entry name" value="IV_pilin_GFxxxE"/>
    <property type="match status" value="1"/>
</dbReference>
<organism evidence="2 3">
    <name type="scientific">Vibrio splendidus 12E03</name>
    <dbReference type="NCBI Taxonomy" id="1191305"/>
    <lineage>
        <taxon>Bacteria</taxon>
        <taxon>Pseudomonadati</taxon>
        <taxon>Pseudomonadota</taxon>
        <taxon>Gammaproteobacteria</taxon>
        <taxon>Vibrionales</taxon>
        <taxon>Vibrionaceae</taxon>
        <taxon>Vibrio</taxon>
    </lineage>
</organism>
<protein>
    <submittedName>
        <fullName evidence="2">Pilus assembly protein PilW</fullName>
    </submittedName>
</protein>
<dbReference type="Proteomes" id="UP000094802">
    <property type="component" value="Unassembled WGS sequence"/>
</dbReference>
<evidence type="ECO:0000313" key="2">
    <source>
        <dbReference type="EMBL" id="OEF94826.1"/>
    </source>
</evidence>
<feature type="transmembrane region" description="Helical" evidence="1">
    <location>
        <begin position="6"/>
        <end position="26"/>
    </location>
</feature>
<evidence type="ECO:0000313" key="3">
    <source>
        <dbReference type="Proteomes" id="UP000094802"/>
    </source>
</evidence>
<sequence>MKGKGFTLIEMILAIVISSIVLLGVANFTELGMRGYFGSVERFRLQTEARFVLEKLSREVRHAVPNLFPASVSSGCVSFYPIVDSGFYVISGADINFLVSDSGATSSSLQSMSLVINPTRPHTDIGNLNNIYPLDSVVPPSASAAYFSIPNGANTLVSESVGKRHYIFDSNNLVEYCLASGNLLTRNGVTISDRVMSENSTLSYQPANVQSNGIVELTLEFSENNESTVFEQDIQVINVP</sequence>
<accession>A0A1E5FWE3</accession>
<name>A0A1E5FWE3_VIBSP</name>
<dbReference type="EMBL" id="AJZD02000032">
    <property type="protein sequence ID" value="OEF94826.1"/>
    <property type="molecule type" value="Genomic_DNA"/>
</dbReference>